<comment type="cofactor">
    <cofactor evidence="10">
        <name>Mg(2+)</name>
        <dbReference type="ChEBI" id="CHEBI:18420"/>
    </cofactor>
    <cofactor evidence="10">
        <name>Mn(2+)</name>
        <dbReference type="ChEBI" id="CHEBI:29035"/>
    </cofactor>
</comment>
<keyword evidence="3 10" id="KW-0255">Endonuclease</keyword>
<dbReference type="PANTHER" id="PTHR34353">
    <property type="entry name" value="CRISPR-ASSOCIATED ENDONUCLEASE CAS1 1"/>
    <property type="match status" value="1"/>
</dbReference>
<sequence length="337" mass="38461">MTTTLYLTEPGTMVRYRNESLVITRKQKSQTCRLGEVDLVLVLPGVQFTDVAISKLLDKGIETIFLRQDGNFRGRLQGHFATNPAIRISQYRVLESAFGMALAQKLVMGKIRNQRVLLQRRNRASQGQMAELAEAIDLIQTYSYQLHDNSTLLNRSELMGVEGICARTYYQALRYWFPPQWNFTGRNRRPPLDPINALMSWGYGVLLARVFSACVQVGLDPYLGFFHAIEPYRPNLVLDVMEEFRPVIVDQAVISIIQSNVLTPEDFHPSPDGVGVWVGDVAKKLFLAELEKQFRNTIIYPPQNRNLSMTQIILEQARSLGRCLLELNTDYEAFVIK</sequence>
<dbReference type="EMBL" id="JAHHGZ010000009">
    <property type="protein sequence ID" value="MBW4667772.1"/>
    <property type="molecule type" value="Genomic_DNA"/>
</dbReference>
<evidence type="ECO:0000256" key="4">
    <source>
        <dbReference type="ARBA" id="ARBA00022801"/>
    </source>
</evidence>
<gene>
    <name evidence="10 11" type="primary">cas1</name>
    <name evidence="11" type="ORF">KME60_10115</name>
</gene>
<comment type="function">
    <text evidence="10">CRISPR (clustered regularly interspaced short palindromic repeat), is an adaptive immune system that provides protection against mobile genetic elements (viruses, transposable elements and conjugative plasmids). CRISPR clusters contain spacers, sequences complementary to antecedent mobile elements, and target invading nucleic acids. CRISPR clusters are transcribed and processed into CRISPR RNA (crRNA). Acts as a dsDNA endonuclease. Involved in the integration of spacer DNA into the CRISPR cassette.</text>
</comment>
<dbReference type="EC" id="3.1.-.-" evidence="10"/>
<evidence type="ECO:0000256" key="6">
    <source>
        <dbReference type="ARBA" id="ARBA00023118"/>
    </source>
</evidence>
<reference evidence="11" key="2">
    <citation type="journal article" date="2022" name="Microbiol. Resour. Announc.">
        <title>Metagenome Sequencing to Explore Phylogenomics of Terrestrial Cyanobacteria.</title>
        <authorList>
            <person name="Ward R.D."/>
            <person name="Stajich J.E."/>
            <person name="Johansen J.R."/>
            <person name="Huntemann M."/>
            <person name="Clum A."/>
            <person name="Foster B."/>
            <person name="Foster B."/>
            <person name="Roux S."/>
            <person name="Palaniappan K."/>
            <person name="Varghese N."/>
            <person name="Mukherjee S."/>
            <person name="Reddy T.B.K."/>
            <person name="Daum C."/>
            <person name="Copeland A."/>
            <person name="Chen I.A."/>
            <person name="Ivanova N.N."/>
            <person name="Kyrpides N.C."/>
            <person name="Shapiro N."/>
            <person name="Eloe-Fadrosh E.A."/>
            <person name="Pietrasiak N."/>
        </authorList>
    </citation>
    <scope>NUCLEOTIDE SEQUENCE</scope>
    <source>
        <strain evidence="11">GSE-NOS-MK-12-04C</strain>
    </source>
</reference>
<dbReference type="InterPro" id="IPR050646">
    <property type="entry name" value="Cas1"/>
</dbReference>
<dbReference type="GO" id="GO:0016787">
    <property type="term" value="F:hydrolase activity"/>
    <property type="evidence" value="ECO:0007669"/>
    <property type="project" value="UniProtKB-KW"/>
</dbReference>
<evidence type="ECO:0000313" key="11">
    <source>
        <dbReference type="EMBL" id="MBW4667772.1"/>
    </source>
</evidence>
<evidence type="ECO:0000256" key="8">
    <source>
        <dbReference type="ARBA" id="ARBA00023211"/>
    </source>
</evidence>
<evidence type="ECO:0000256" key="10">
    <source>
        <dbReference type="HAMAP-Rule" id="MF_01470"/>
    </source>
</evidence>
<evidence type="ECO:0000256" key="3">
    <source>
        <dbReference type="ARBA" id="ARBA00022759"/>
    </source>
</evidence>
<dbReference type="Gene3D" id="3.100.10.20">
    <property type="entry name" value="CRISPR-associated endonuclease Cas1, N-terminal domain"/>
    <property type="match status" value="1"/>
</dbReference>
<keyword evidence="8 10" id="KW-0464">Manganese</keyword>
<keyword evidence="5 10" id="KW-0460">Magnesium</keyword>
<feature type="binding site" evidence="10">
    <location>
        <position position="242"/>
    </location>
    <ligand>
        <name>Mn(2+)</name>
        <dbReference type="ChEBI" id="CHEBI:29035"/>
    </ligand>
</feature>
<keyword evidence="4 10" id="KW-0378">Hydrolase</keyword>
<dbReference type="Proteomes" id="UP000729701">
    <property type="component" value="Unassembled WGS sequence"/>
</dbReference>
<evidence type="ECO:0000256" key="2">
    <source>
        <dbReference type="ARBA" id="ARBA00022723"/>
    </source>
</evidence>
<dbReference type="GO" id="GO:0043571">
    <property type="term" value="P:maintenance of CRISPR repeat elements"/>
    <property type="evidence" value="ECO:0007669"/>
    <property type="project" value="UniProtKB-UniRule"/>
</dbReference>
<dbReference type="AlphaFoldDB" id="A0A951QKN1"/>
<dbReference type="InterPro" id="IPR042206">
    <property type="entry name" value="CRISPR-assoc_Cas1_C"/>
</dbReference>
<keyword evidence="2 10" id="KW-0479">Metal-binding</keyword>
<dbReference type="GO" id="GO:0046872">
    <property type="term" value="F:metal ion binding"/>
    <property type="evidence" value="ECO:0007669"/>
    <property type="project" value="UniProtKB-UniRule"/>
</dbReference>
<evidence type="ECO:0000256" key="1">
    <source>
        <dbReference type="ARBA" id="ARBA00022722"/>
    </source>
</evidence>
<comment type="caution">
    <text evidence="11">The sequence shown here is derived from an EMBL/GenBank/DDBJ whole genome shotgun (WGS) entry which is preliminary data.</text>
</comment>
<evidence type="ECO:0000313" key="12">
    <source>
        <dbReference type="Proteomes" id="UP000729701"/>
    </source>
</evidence>
<dbReference type="CDD" id="cd09634">
    <property type="entry name" value="Cas1_I-II-III"/>
    <property type="match status" value="1"/>
</dbReference>
<feature type="binding site" evidence="10">
    <location>
        <position position="227"/>
    </location>
    <ligand>
        <name>Mn(2+)</name>
        <dbReference type="ChEBI" id="CHEBI:29035"/>
    </ligand>
</feature>
<proteinExistence type="inferred from homology"/>
<dbReference type="NCBIfam" id="TIGR00287">
    <property type="entry name" value="cas1"/>
    <property type="match status" value="1"/>
</dbReference>
<evidence type="ECO:0000256" key="9">
    <source>
        <dbReference type="ARBA" id="ARBA00038592"/>
    </source>
</evidence>
<reference evidence="11" key="1">
    <citation type="submission" date="2021-05" db="EMBL/GenBank/DDBJ databases">
        <authorList>
            <person name="Pietrasiak N."/>
            <person name="Ward R."/>
            <person name="Stajich J.E."/>
            <person name="Kurbessoian T."/>
        </authorList>
    </citation>
    <scope>NUCLEOTIDE SEQUENCE</scope>
    <source>
        <strain evidence="11">GSE-NOS-MK-12-04C</strain>
    </source>
</reference>
<evidence type="ECO:0000256" key="5">
    <source>
        <dbReference type="ARBA" id="ARBA00022842"/>
    </source>
</evidence>
<dbReference type="HAMAP" id="MF_01470">
    <property type="entry name" value="Cas1"/>
    <property type="match status" value="1"/>
</dbReference>
<comment type="subunit">
    <text evidence="9 10">Homodimer, forms a heterotetramer with a Cas2 homodimer.</text>
</comment>
<name>A0A951QKN1_9CYAN</name>
<feature type="binding site" evidence="10">
    <location>
        <position position="162"/>
    </location>
    <ligand>
        <name>Mn(2+)</name>
        <dbReference type="ChEBI" id="CHEBI:29035"/>
    </ligand>
</feature>
<dbReference type="Gene3D" id="1.20.120.920">
    <property type="entry name" value="CRISPR-associated endonuclease Cas1, C-terminal domain"/>
    <property type="match status" value="1"/>
</dbReference>
<evidence type="ECO:0000256" key="7">
    <source>
        <dbReference type="ARBA" id="ARBA00023125"/>
    </source>
</evidence>
<keyword evidence="1 10" id="KW-0540">Nuclease</keyword>
<comment type="similarity">
    <text evidence="10">Belongs to the CRISPR-associated endonuclease Cas1 family.</text>
</comment>
<dbReference type="GO" id="GO:0003677">
    <property type="term" value="F:DNA binding"/>
    <property type="evidence" value="ECO:0007669"/>
    <property type="project" value="UniProtKB-KW"/>
</dbReference>
<dbReference type="GO" id="GO:0051607">
    <property type="term" value="P:defense response to virus"/>
    <property type="evidence" value="ECO:0007669"/>
    <property type="project" value="UniProtKB-UniRule"/>
</dbReference>
<dbReference type="GO" id="GO:0004519">
    <property type="term" value="F:endonuclease activity"/>
    <property type="evidence" value="ECO:0007669"/>
    <property type="project" value="UniProtKB-UniRule"/>
</dbReference>
<dbReference type="Pfam" id="PF01867">
    <property type="entry name" value="Cas_Cas1"/>
    <property type="match status" value="1"/>
</dbReference>
<keyword evidence="6 10" id="KW-0051">Antiviral defense</keyword>
<accession>A0A951QKN1</accession>
<organism evidence="11 12">
    <name type="scientific">Cyanomargarita calcarea GSE-NOS-MK-12-04C</name>
    <dbReference type="NCBI Taxonomy" id="2839659"/>
    <lineage>
        <taxon>Bacteria</taxon>
        <taxon>Bacillati</taxon>
        <taxon>Cyanobacteriota</taxon>
        <taxon>Cyanophyceae</taxon>
        <taxon>Nostocales</taxon>
        <taxon>Cyanomargaritaceae</taxon>
        <taxon>Cyanomargarita</taxon>
    </lineage>
</organism>
<protein>
    <recommendedName>
        <fullName evidence="10">CRISPR-associated endonuclease Cas1</fullName>
        <ecNumber evidence="10">3.1.-.-</ecNumber>
    </recommendedName>
</protein>
<keyword evidence="7 10" id="KW-0238">DNA-binding</keyword>
<dbReference type="InterPro" id="IPR042211">
    <property type="entry name" value="CRISPR-assoc_Cas1_N"/>
</dbReference>
<dbReference type="InterPro" id="IPR002729">
    <property type="entry name" value="CRISPR-assoc_Cas1"/>
</dbReference>
<dbReference type="PANTHER" id="PTHR34353:SF2">
    <property type="entry name" value="CRISPR-ASSOCIATED ENDONUCLEASE CAS1 1"/>
    <property type="match status" value="1"/>
</dbReference>